<dbReference type="PANTHER" id="PTHR15462:SF8">
    <property type="entry name" value="SERINE PROTEASE"/>
    <property type="match status" value="1"/>
</dbReference>
<evidence type="ECO:0000256" key="7">
    <source>
        <dbReference type="SAM" id="MobiDB-lite"/>
    </source>
</evidence>
<gene>
    <name evidence="9" type="ORF">FBZ83_105414</name>
</gene>
<dbReference type="Proteomes" id="UP000318529">
    <property type="component" value="Unassembled WGS sequence"/>
</dbReference>
<evidence type="ECO:0000256" key="1">
    <source>
        <dbReference type="ARBA" id="ARBA00008764"/>
    </source>
</evidence>
<dbReference type="EC" id="3.4.21.-" evidence="6"/>
<feature type="region of interest" description="Disordered" evidence="7">
    <location>
        <begin position="1"/>
        <end position="30"/>
    </location>
</feature>
<dbReference type="InterPro" id="IPR050966">
    <property type="entry name" value="Glutamyl_endopeptidase"/>
</dbReference>
<dbReference type="EMBL" id="VITH01000005">
    <property type="protein sequence ID" value="TWA84532.1"/>
    <property type="molecule type" value="Genomic_DNA"/>
</dbReference>
<dbReference type="PANTHER" id="PTHR15462">
    <property type="entry name" value="SERINE PROTEASE"/>
    <property type="match status" value="1"/>
</dbReference>
<dbReference type="GO" id="GO:0006508">
    <property type="term" value="P:proteolysis"/>
    <property type="evidence" value="ECO:0007669"/>
    <property type="project" value="UniProtKB-KW"/>
</dbReference>
<proteinExistence type="inferred from homology"/>
<reference evidence="9 10" key="1">
    <citation type="submission" date="2019-06" db="EMBL/GenBank/DDBJ databases">
        <title>Genomic Encyclopedia of Type Strains, Phase IV (KMG-V): Genome sequencing to study the core and pangenomes of soil and plant-associated prokaryotes.</title>
        <authorList>
            <person name="Whitman W."/>
        </authorList>
    </citation>
    <scope>NUCLEOTIDE SEQUENCE [LARGE SCALE GENOMIC DNA]</scope>
    <source>
        <strain evidence="9 10">BR 11650</strain>
    </source>
</reference>
<keyword evidence="2 6" id="KW-0645">Protease</keyword>
<evidence type="ECO:0000256" key="2">
    <source>
        <dbReference type="ARBA" id="ARBA00022670"/>
    </source>
</evidence>
<dbReference type="SUPFAM" id="SSF50494">
    <property type="entry name" value="Trypsin-like serine proteases"/>
    <property type="match status" value="1"/>
</dbReference>
<dbReference type="InterPro" id="IPR009003">
    <property type="entry name" value="Peptidase_S1_PA"/>
</dbReference>
<dbReference type="PRINTS" id="PR00839">
    <property type="entry name" value="V8PROTEASE"/>
</dbReference>
<keyword evidence="4 6" id="KW-0378">Hydrolase</keyword>
<evidence type="ECO:0000313" key="10">
    <source>
        <dbReference type="Proteomes" id="UP000318529"/>
    </source>
</evidence>
<feature type="compositionally biased region" description="Polar residues" evidence="7">
    <location>
        <begin position="1"/>
        <end position="22"/>
    </location>
</feature>
<feature type="domain" description="Peptidase S1" evidence="8">
    <location>
        <begin position="112"/>
        <end position="282"/>
    </location>
</feature>
<dbReference type="InterPro" id="IPR043504">
    <property type="entry name" value="Peptidase_S1_PA_chymotrypsin"/>
</dbReference>
<comment type="similarity">
    <text evidence="1 6">Belongs to the peptidase S1B family.</text>
</comment>
<dbReference type="InterPro" id="IPR001254">
    <property type="entry name" value="Trypsin_dom"/>
</dbReference>
<sequence length="302" mass="33224">MENADSAVSNYFPGNSSPISTHPTPPNESWEGARVVSRFERVNGFDNERALAETILGGIDLSKWDDAPHISKRMEENSGPESVCGRDDRAIIENTKDFPWRAIAQILITFRNSSGNPVRFIGTGWFISQRTVATCGHCVYDRQYGWAQSIMVVPGRNGNSTPYGGLSSENFWSVNGWTKDQDPEYDYGAIVLPSDSLGKQTGYFGFDSLPDNILKGSAINTSGYPGDKTTGTQWFNAGGVTSLNMKKIFYMVDSMGGQSGSPTWHRQENNNVLSVGIHGYGGCPNSAARINKEVKDNLIKWR</sequence>
<protein>
    <recommendedName>
        <fullName evidence="6">Serine protease</fullName>
        <ecNumber evidence="6">3.4.21.-</ecNumber>
    </recommendedName>
</protein>
<dbReference type="AlphaFoldDB" id="A0A560CI38"/>
<dbReference type="GO" id="GO:0004252">
    <property type="term" value="F:serine-type endopeptidase activity"/>
    <property type="evidence" value="ECO:0007669"/>
    <property type="project" value="InterPro"/>
</dbReference>
<name>A0A560CI38_AZOBR</name>
<evidence type="ECO:0000256" key="5">
    <source>
        <dbReference type="ARBA" id="ARBA00022825"/>
    </source>
</evidence>
<organism evidence="9 10">
    <name type="scientific">Azospirillum brasilense</name>
    <dbReference type="NCBI Taxonomy" id="192"/>
    <lineage>
        <taxon>Bacteria</taxon>
        <taxon>Pseudomonadati</taxon>
        <taxon>Pseudomonadota</taxon>
        <taxon>Alphaproteobacteria</taxon>
        <taxon>Rhodospirillales</taxon>
        <taxon>Azospirillaceae</taxon>
        <taxon>Azospirillum</taxon>
    </lineage>
</organism>
<comment type="caution">
    <text evidence="9">The sequence shown here is derived from an EMBL/GenBank/DDBJ whole genome shotgun (WGS) entry which is preliminary data.</text>
</comment>
<dbReference type="InterPro" id="IPR008256">
    <property type="entry name" value="Peptidase_S1B"/>
</dbReference>
<accession>A0A560CI38</accession>
<keyword evidence="5 6" id="KW-0720">Serine protease</keyword>
<evidence type="ECO:0000256" key="3">
    <source>
        <dbReference type="ARBA" id="ARBA00022729"/>
    </source>
</evidence>
<dbReference type="Pfam" id="PF00089">
    <property type="entry name" value="Trypsin"/>
    <property type="match status" value="1"/>
</dbReference>
<evidence type="ECO:0000256" key="4">
    <source>
        <dbReference type="ARBA" id="ARBA00022801"/>
    </source>
</evidence>
<evidence type="ECO:0000313" key="9">
    <source>
        <dbReference type="EMBL" id="TWA84532.1"/>
    </source>
</evidence>
<dbReference type="RefSeq" id="WP_211101654.1">
    <property type="nucleotide sequence ID" value="NZ_VITH01000005.1"/>
</dbReference>
<evidence type="ECO:0000259" key="8">
    <source>
        <dbReference type="Pfam" id="PF00089"/>
    </source>
</evidence>
<evidence type="ECO:0000256" key="6">
    <source>
        <dbReference type="RuleBase" id="RU004296"/>
    </source>
</evidence>
<dbReference type="Gene3D" id="2.40.10.10">
    <property type="entry name" value="Trypsin-like serine proteases"/>
    <property type="match status" value="2"/>
</dbReference>
<keyword evidence="3" id="KW-0732">Signal</keyword>